<dbReference type="GO" id="GO:0004865">
    <property type="term" value="F:protein serine/threonine phosphatase inhibitor activity"/>
    <property type="evidence" value="ECO:0007669"/>
    <property type="project" value="InterPro"/>
</dbReference>
<feature type="compositionally biased region" description="Polar residues" evidence="2">
    <location>
        <begin position="213"/>
        <end position="247"/>
    </location>
</feature>
<reference evidence="4" key="1">
    <citation type="submission" date="2025-08" db="UniProtKB">
        <authorList>
            <consortium name="RefSeq"/>
        </authorList>
    </citation>
    <scope>IDENTIFICATION</scope>
    <source>
        <tissue evidence="4">Gonads</tissue>
    </source>
</reference>
<evidence type="ECO:0000256" key="1">
    <source>
        <dbReference type="ARBA" id="ARBA00006725"/>
    </source>
</evidence>
<keyword evidence="3" id="KW-1185">Reference proteome</keyword>
<dbReference type="AlphaFoldDB" id="A0A6J2YDI7"/>
<feature type="region of interest" description="Disordered" evidence="2">
    <location>
        <begin position="209"/>
        <end position="286"/>
    </location>
</feature>
<feature type="region of interest" description="Disordered" evidence="2">
    <location>
        <begin position="147"/>
        <end position="171"/>
    </location>
</feature>
<dbReference type="RefSeq" id="XP_030761239.1">
    <property type="nucleotide sequence ID" value="XM_030905379.1"/>
</dbReference>
<sequence length="286" mass="30491">MSSSNSAMDVDGAPGNAPGPLKRSSSAPMINEASSSAMTSASSSNSTASNQPSFNNLFGTVNATRTRRFSASFSPVPGSPVSGPRTPRINQLRQEEHEVVSNSRELAHEKEIHSAMQISQSWEDLSLIENSNETKSNRMGPIHVSLPSNSFMSNSPSPTRGYGFQSPTRSKQIFIRRSESPVLRPSPLGVKRKIDDKDVDFHTSPRAKRVYSYSASDSRGLLTTTSNSLPGSLSSVGTPESLSSADSPGSGFAFRNVDSPSPTLQGGQGEPMIVGKNDHDMTESPS</sequence>
<dbReference type="PANTHER" id="PTHR22227">
    <property type="entry name" value="FAMILY WITH SEQUENCE SIMILARITY 122B ISOFORM X1"/>
    <property type="match status" value="1"/>
</dbReference>
<dbReference type="Proteomes" id="UP000504635">
    <property type="component" value="Unplaced"/>
</dbReference>
<dbReference type="InParanoid" id="A0A6J2YDI7"/>
<accession>A0A6J2YDI7</accession>
<dbReference type="PANTHER" id="PTHR22227:SF6">
    <property type="entry name" value="FAMILY WITH SEQUENCE SIMILARITY 122B ISOFORM X1"/>
    <property type="match status" value="1"/>
</dbReference>
<evidence type="ECO:0000313" key="4">
    <source>
        <dbReference type="RefSeq" id="XP_030761239.1"/>
    </source>
</evidence>
<name>A0A6J2YDI7_SITOR</name>
<dbReference type="OrthoDB" id="10036177at2759"/>
<comment type="similarity">
    <text evidence="1">Belongs to the FAM122 family.</text>
</comment>
<organism evidence="3 4">
    <name type="scientific">Sitophilus oryzae</name>
    <name type="common">Rice weevil</name>
    <name type="synonym">Curculio oryzae</name>
    <dbReference type="NCBI Taxonomy" id="7048"/>
    <lineage>
        <taxon>Eukaryota</taxon>
        <taxon>Metazoa</taxon>
        <taxon>Ecdysozoa</taxon>
        <taxon>Arthropoda</taxon>
        <taxon>Hexapoda</taxon>
        <taxon>Insecta</taxon>
        <taxon>Pterygota</taxon>
        <taxon>Neoptera</taxon>
        <taxon>Endopterygota</taxon>
        <taxon>Coleoptera</taxon>
        <taxon>Polyphaga</taxon>
        <taxon>Cucujiformia</taxon>
        <taxon>Curculionidae</taxon>
        <taxon>Dryophthorinae</taxon>
        <taxon>Sitophilus</taxon>
    </lineage>
</organism>
<dbReference type="InterPro" id="IPR026716">
    <property type="entry name" value="PBIR1/2/3"/>
</dbReference>
<feature type="compositionally biased region" description="Low complexity" evidence="2">
    <location>
        <begin position="33"/>
        <end position="50"/>
    </location>
</feature>
<feature type="compositionally biased region" description="Basic and acidic residues" evidence="2">
    <location>
        <begin position="276"/>
        <end position="286"/>
    </location>
</feature>
<feature type="region of interest" description="Disordered" evidence="2">
    <location>
        <begin position="1"/>
        <end position="59"/>
    </location>
</feature>
<proteinExistence type="inferred from homology"/>
<protein>
    <submittedName>
        <fullName evidence="4">Protein FAM122A</fullName>
    </submittedName>
</protein>
<evidence type="ECO:0000313" key="3">
    <source>
        <dbReference type="Proteomes" id="UP000504635"/>
    </source>
</evidence>
<dbReference type="KEGG" id="soy:115886288"/>
<evidence type="ECO:0000256" key="2">
    <source>
        <dbReference type="SAM" id="MobiDB-lite"/>
    </source>
</evidence>
<dbReference type="GeneID" id="115886288"/>
<gene>
    <name evidence="4" type="primary">LOC115886288</name>
</gene>
<feature type="compositionally biased region" description="Low complexity" evidence="2">
    <location>
        <begin position="147"/>
        <end position="158"/>
    </location>
</feature>